<keyword evidence="2" id="KW-0436">Ligase</keyword>
<organism evidence="2">
    <name type="scientific">mine drainage metagenome</name>
    <dbReference type="NCBI Taxonomy" id="410659"/>
    <lineage>
        <taxon>unclassified sequences</taxon>
        <taxon>metagenomes</taxon>
        <taxon>ecological metagenomes</taxon>
    </lineage>
</organism>
<dbReference type="EC" id="6.1.-.-" evidence="2"/>
<dbReference type="GO" id="GO:0061504">
    <property type="term" value="P:cyclic threonylcarbamoyladenosine biosynthetic process"/>
    <property type="evidence" value="ECO:0007669"/>
    <property type="project" value="TreeGrafter"/>
</dbReference>
<name>A0A1J5TKI6_9ZZZZ</name>
<comment type="caution">
    <text evidence="2">The sequence shown here is derived from an EMBL/GenBank/DDBJ whole genome shotgun (WGS) entry which is preliminary data.</text>
</comment>
<dbReference type="InterPro" id="IPR045886">
    <property type="entry name" value="ThiF/MoeB/HesA"/>
</dbReference>
<protein>
    <submittedName>
        <fullName evidence="2">tRNA threonylcarbamoyladenosine dehydratase</fullName>
        <ecNumber evidence="2">6.1.-.-</ecNumber>
    </submittedName>
</protein>
<dbReference type="SUPFAM" id="SSF69572">
    <property type="entry name" value="Activating enzymes of the ubiquitin-like proteins"/>
    <property type="match status" value="1"/>
</dbReference>
<sequence length="262" mass="27939">MNQHPLDDSHDRRFGGLDRLYGEGTRLALHRSRVAVVGVGGVGSWAVEALARSGIGHITLIDFDQVAVSNVNRQIQALDSTLGEAKVLALQSRIRDINPDCRVTAVEEFLSAENLSQLIPAGGFDAVIDACDEARVKAALIAHARFNKIRLVVCGAAGGKCDPLKLRREDLAQATHDALLARIRNLLKKSLNIQPRKNGKFGVACIYLEEPSRRNASCSTSDLSCSGYGSAVTVTAAMGFAAAAWCLDKLLAQNHAASPTAA</sequence>
<dbReference type="AlphaFoldDB" id="A0A1J5TKI6"/>
<gene>
    <name evidence="2" type="primary">tcdA_2</name>
    <name evidence="2" type="ORF">GALL_25140</name>
</gene>
<feature type="domain" description="THIF-type NAD/FAD binding fold" evidence="1">
    <location>
        <begin position="20"/>
        <end position="253"/>
    </location>
</feature>
<dbReference type="PANTHER" id="PTHR43267">
    <property type="entry name" value="TRNA THREONYLCARBAMOYLADENOSINE DEHYDRATASE"/>
    <property type="match status" value="1"/>
</dbReference>
<dbReference type="GO" id="GO:0061503">
    <property type="term" value="F:tRNA threonylcarbamoyladenosine dehydratase"/>
    <property type="evidence" value="ECO:0007669"/>
    <property type="project" value="TreeGrafter"/>
</dbReference>
<dbReference type="InterPro" id="IPR000594">
    <property type="entry name" value="ThiF_NAD_FAD-bd"/>
</dbReference>
<evidence type="ECO:0000313" key="2">
    <source>
        <dbReference type="EMBL" id="OIR16696.1"/>
    </source>
</evidence>
<reference evidence="2" key="1">
    <citation type="submission" date="2016-10" db="EMBL/GenBank/DDBJ databases">
        <title>Sequence of Gallionella enrichment culture.</title>
        <authorList>
            <person name="Poehlein A."/>
            <person name="Muehling M."/>
            <person name="Daniel R."/>
        </authorList>
    </citation>
    <scope>NUCLEOTIDE SEQUENCE</scope>
</reference>
<dbReference type="Pfam" id="PF00899">
    <property type="entry name" value="ThiF"/>
    <property type="match status" value="1"/>
</dbReference>
<dbReference type="GO" id="GO:0008641">
    <property type="term" value="F:ubiquitin-like modifier activating enzyme activity"/>
    <property type="evidence" value="ECO:0007669"/>
    <property type="project" value="InterPro"/>
</dbReference>
<dbReference type="EMBL" id="MLJW01000006">
    <property type="protein sequence ID" value="OIR16696.1"/>
    <property type="molecule type" value="Genomic_DNA"/>
</dbReference>
<dbReference type="CDD" id="cd00755">
    <property type="entry name" value="YgdL_like"/>
    <property type="match status" value="1"/>
</dbReference>
<dbReference type="PANTHER" id="PTHR43267:SF1">
    <property type="entry name" value="TRNA THREONYLCARBAMOYLADENOSINE DEHYDRATASE"/>
    <property type="match status" value="1"/>
</dbReference>
<accession>A0A1J5TKI6</accession>
<proteinExistence type="predicted"/>
<dbReference type="InterPro" id="IPR035985">
    <property type="entry name" value="Ubiquitin-activating_enz"/>
</dbReference>
<evidence type="ECO:0000259" key="1">
    <source>
        <dbReference type="Pfam" id="PF00899"/>
    </source>
</evidence>
<dbReference type="Gene3D" id="3.40.50.720">
    <property type="entry name" value="NAD(P)-binding Rossmann-like Domain"/>
    <property type="match status" value="1"/>
</dbReference>